<evidence type="ECO:0000256" key="7">
    <source>
        <dbReference type="ARBA" id="ARBA00023163"/>
    </source>
</evidence>
<dbReference type="InterPro" id="IPR008984">
    <property type="entry name" value="SMAD_FHA_dom_sf"/>
</dbReference>
<dbReference type="GO" id="GO:0009653">
    <property type="term" value="P:anatomical structure morphogenesis"/>
    <property type="evidence" value="ECO:0007669"/>
    <property type="project" value="TreeGrafter"/>
</dbReference>
<gene>
    <name evidence="13" type="ORF">TR89353</name>
</gene>
<keyword evidence="3" id="KW-0479">Metal-binding</keyword>
<evidence type="ECO:0000256" key="5">
    <source>
        <dbReference type="ARBA" id="ARBA00023015"/>
    </source>
</evidence>
<keyword evidence="7 9" id="KW-0804">Transcription</keyword>
<feature type="domain" description="MH1" evidence="11">
    <location>
        <begin position="40"/>
        <end position="164"/>
    </location>
</feature>
<dbReference type="Gene3D" id="2.60.200.10">
    <property type="match status" value="1"/>
</dbReference>
<keyword evidence="6" id="KW-0238">DNA-binding</keyword>
<dbReference type="GO" id="GO:0000978">
    <property type="term" value="F:RNA polymerase II cis-regulatory region sequence-specific DNA binding"/>
    <property type="evidence" value="ECO:0007669"/>
    <property type="project" value="TreeGrafter"/>
</dbReference>
<comment type="subcellular location">
    <subcellularLocation>
        <location evidence="9">Cytoplasm</location>
    </subcellularLocation>
    <subcellularLocation>
        <location evidence="9">Nucleus</location>
    </subcellularLocation>
</comment>
<evidence type="ECO:0000256" key="6">
    <source>
        <dbReference type="ARBA" id="ARBA00023125"/>
    </source>
</evidence>
<evidence type="ECO:0000313" key="13">
    <source>
        <dbReference type="EMBL" id="JAP49366.1"/>
    </source>
</evidence>
<dbReference type="InterPro" id="IPR013019">
    <property type="entry name" value="MAD_homology_MH1"/>
</dbReference>
<dbReference type="GO" id="GO:0030509">
    <property type="term" value="P:BMP signaling pathway"/>
    <property type="evidence" value="ECO:0007669"/>
    <property type="project" value="TreeGrafter"/>
</dbReference>
<evidence type="ECO:0000256" key="1">
    <source>
        <dbReference type="ARBA" id="ARBA00005545"/>
    </source>
</evidence>
<feature type="compositionally biased region" description="Low complexity" evidence="10">
    <location>
        <begin position="210"/>
        <end position="231"/>
    </location>
</feature>
<dbReference type="SUPFAM" id="SSF56366">
    <property type="entry name" value="SMAD MH1 domain"/>
    <property type="match status" value="1"/>
</dbReference>
<feature type="compositionally biased region" description="Basic and acidic residues" evidence="10">
    <location>
        <begin position="176"/>
        <end position="191"/>
    </location>
</feature>
<dbReference type="InterPro" id="IPR003619">
    <property type="entry name" value="MAD_homology1_Dwarfin-type"/>
</dbReference>
<dbReference type="GO" id="GO:0060395">
    <property type="term" value="P:SMAD protein signal transduction"/>
    <property type="evidence" value="ECO:0007669"/>
    <property type="project" value="TreeGrafter"/>
</dbReference>
<dbReference type="InterPro" id="IPR036578">
    <property type="entry name" value="SMAD_MH1_sf"/>
</dbReference>
<dbReference type="AlphaFoldDB" id="A0A0X3PQ98"/>
<evidence type="ECO:0000256" key="2">
    <source>
        <dbReference type="ARBA" id="ARBA00022490"/>
    </source>
</evidence>
<organism evidence="13">
    <name type="scientific">Schistocephalus solidus</name>
    <name type="common">Tapeworm</name>
    <dbReference type="NCBI Taxonomy" id="70667"/>
    <lineage>
        <taxon>Eukaryota</taxon>
        <taxon>Metazoa</taxon>
        <taxon>Spiralia</taxon>
        <taxon>Lophotrochozoa</taxon>
        <taxon>Platyhelminthes</taxon>
        <taxon>Cestoda</taxon>
        <taxon>Eucestoda</taxon>
        <taxon>Diphyllobothriidea</taxon>
        <taxon>Diphyllobothriidae</taxon>
        <taxon>Schistocephalus</taxon>
    </lineage>
</organism>
<dbReference type="Pfam" id="PF03166">
    <property type="entry name" value="MH2"/>
    <property type="match status" value="1"/>
</dbReference>
<evidence type="ECO:0000256" key="8">
    <source>
        <dbReference type="ARBA" id="ARBA00023242"/>
    </source>
</evidence>
<evidence type="ECO:0000256" key="4">
    <source>
        <dbReference type="ARBA" id="ARBA00022833"/>
    </source>
</evidence>
<comment type="similarity">
    <text evidence="1 9">Belongs to the dwarfin/SMAD family.</text>
</comment>
<evidence type="ECO:0000256" key="10">
    <source>
        <dbReference type="SAM" id="MobiDB-lite"/>
    </source>
</evidence>
<dbReference type="FunFam" id="3.90.520.10:FF:000002">
    <property type="entry name" value="Mothers against decapentaplegic homolog"/>
    <property type="match status" value="1"/>
</dbReference>
<evidence type="ECO:0000259" key="12">
    <source>
        <dbReference type="PROSITE" id="PS51076"/>
    </source>
</evidence>
<reference evidence="13" key="1">
    <citation type="submission" date="2016-01" db="EMBL/GenBank/DDBJ databases">
        <title>Reference transcriptome for the parasite Schistocephalus solidus: insights into the molecular evolution of parasitism.</title>
        <authorList>
            <person name="Hebert F.O."/>
            <person name="Grambauer S."/>
            <person name="Barber I."/>
            <person name="Landry C.R."/>
            <person name="Aubin-Horth N."/>
        </authorList>
    </citation>
    <scope>NUCLEOTIDE SEQUENCE</scope>
</reference>
<dbReference type="PANTHER" id="PTHR13703">
    <property type="entry name" value="SMAD"/>
    <property type="match status" value="1"/>
</dbReference>
<dbReference type="Gene3D" id="3.90.520.10">
    <property type="entry name" value="SMAD MH1 domain"/>
    <property type="match status" value="1"/>
</dbReference>
<dbReference type="GO" id="GO:0030154">
    <property type="term" value="P:cell differentiation"/>
    <property type="evidence" value="ECO:0007669"/>
    <property type="project" value="TreeGrafter"/>
</dbReference>
<feature type="domain" description="MH2" evidence="12">
    <location>
        <begin position="450"/>
        <end position="689"/>
    </location>
</feature>
<sequence>MLLDPASNRLPSHAMGMKVRKPDVLSPTMPFISSSDACMTIVRNLMCHRKGGESEEFSKLAIESLIRKLKDRREELDSLILAITSSGSTPTGCVTIQRTLDGRMQIASRKCFPHLVYARIWRWSDVHKTELRHLSFCEFGYDLKLDWVCVNPFHYERIISSSLDISSLALADATRCHDTDRPNDSDSDNGRPDTTSSEYRKQEERKRSRTVSSDGTVSPSPSTTTNTATTATNQLRLSVKALLDDCIPSVQTKPNTLIYEAAKDLEQASNLFNIMQWVKANGLGLPLPTATPSSPSVPAALGDPLYSSSSSLSVFASSACTAPSASLPSCSTDSDWPIASVPSTLSSEAATTAASTAANQCSGTSGAGGGGGGGVSSNGGGGGGHHSSTGGFGGSAVGGGYGRQMGGGSAGGGAAGHGDGWGQGSAQLPMSNFGLQQPPQLTTQRPPEYWCNIAYFELDQQVGELFKVPSHYSRVIVDGYTDPSSRNRFCLGQLSNVHRSEQSEKSRLYIGKGVELDNVGEGDVWIRCLSEFSVFVQSYYLDREAGRAPGDAVHKIYPGAYIKVFDIRQCYEQMKQLAHMAQAAAVRQAAAVVGSMPTASAAAALPGVGDPTTSSMLSTCEAAGVGVDDLRRLCMLRLSFVKGWGPDYPRHNIKETPCWIEIQLHRPLQLLDEVLQAMPLNDLKPTRHFFSYYQNPSLHPKR</sequence>
<keyword evidence="5 9" id="KW-0805">Transcription regulation</keyword>
<dbReference type="Pfam" id="PF03165">
    <property type="entry name" value="MH1"/>
    <property type="match status" value="1"/>
</dbReference>
<dbReference type="CDD" id="cd10498">
    <property type="entry name" value="MH2_SMAD_4"/>
    <property type="match status" value="1"/>
</dbReference>
<dbReference type="PROSITE" id="PS51076">
    <property type="entry name" value="MH2"/>
    <property type="match status" value="1"/>
</dbReference>
<dbReference type="PROSITE" id="PS51075">
    <property type="entry name" value="MH1"/>
    <property type="match status" value="1"/>
</dbReference>
<proteinExistence type="inferred from homology"/>
<evidence type="ECO:0000259" key="11">
    <source>
        <dbReference type="PROSITE" id="PS51075"/>
    </source>
</evidence>
<feature type="compositionally biased region" description="Gly residues" evidence="10">
    <location>
        <begin position="407"/>
        <end position="423"/>
    </location>
</feature>
<name>A0A0X3PQ98_SCHSO</name>
<dbReference type="SMART" id="SM00523">
    <property type="entry name" value="DWA"/>
    <property type="match status" value="1"/>
</dbReference>
<feature type="region of interest" description="Disordered" evidence="10">
    <location>
        <begin position="407"/>
        <end position="441"/>
    </location>
</feature>
<feature type="region of interest" description="Disordered" evidence="10">
    <location>
        <begin position="176"/>
        <end position="231"/>
    </location>
</feature>
<dbReference type="CDD" id="cd10492">
    <property type="entry name" value="MH1_SMAD_4"/>
    <property type="match status" value="1"/>
</dbReference>
<dbReference type="GO" id="GO:0070411">
    <property type="term" value="F:I-SMAD binding"/>
    <property type="evidence" value="ECO:0007669"/>
    <property type="project" value="TreeGrafter"/>
</dbReference>
<dbReference type="EMBL" id="GEEE01013859">
    <property type="protein sequence ID" value="JAP49366.1"/>
    <property type="molecule type" value="Transcribed_RNA"/>
</dbReference>
<keyword evidence="8 9" id="KW-0539">Nucleus</keyword>
<dbReference type="InterPro" id="IPR013790">
    <property type="entry name" value="Dwarfin"/>
</dbReference>
<dbReference type="GO" id="GO:0005737">
    <property type="term" value="C:cytoplasm"/>
    <property type="evidence" value="ECO:0007669"/>
    <property type="project" value="UniProtKB-SubCell"/>
</dbReference>
<keyword evidence="2 9" id="KW-0963">Cytoplasm</keyword>
<dbReference type="GO" id="GO:0046872">
    <property type="term" value="F:metal ion binding"/>
    <property type="evidence" value="ECO:0007669"/>
    <property type="project" value="UniProtKB-KW"/>
</dbReference>
<evidence type="ECO:0000256" key="3">
    <source>
        <dbReference type="ARBA" id="ARBA00022723"/>
    </source>
</evidence>
<dbReference type="InterPro" id="IPR001132">
    <property type="entry name" value="SMAD_dom_Dwarfin-type"/>
</dbReference>
<evidence type="ECO:0000256" key="9">
    <source>
        <dbReference type="RuleBase" id="RU361195"/>
    </source>
</evidence>
<dbReference type="PANTHER" id="PTHR13703:SF45">
    <property type="entry name" value="MOTHERS AGAINST DECAPENTAPLEGIC HOMOLOG"/>
    <property type="match status" value="1"/>
</dbReference>
<dbReference type="SUPFAM" id="SSF49879">
    <property type="entry name" value="SMAD/FHA domain"/>
    <property type="match status" value="1"/>
</dbReference>
<keyword evidence="4" id="KW-0862">Zinc</keyword>
<dbReference type="SMART" id="SM00524">
    <property type="entry name" value="DWB"/>
    <property type="match status" value="1"/>
</dbReference>
<dbReference type="GO" id="GO:0071144">
    <property type="term" value="C:heteromeric SMAD protein complex"/>
    <property type="evidence" value="ECO:0007669"/>
    <property type="project" value="TreeGrafter"/>
</dbReference>
<feature type="region of interest" description="Disordered" evidence="10">
    <location>
        <begin position="367"/>
        <end position="391"/>
    </location>
</feature>
<protein>
    <recommendedName>
        <fullName evidence="9">Mothers against decapentaplegic homolog</fullName>
        <shortName evidence="9">MAD homolog</shortName>
        <shortName evidence="9">Mothers against DPP homolog</shortName>
    </recommendedName>
    <alternativeName>
        <fullName evidence="9">SMAD family member</fullName>
    </alternativeName>
</protein>
<dbReference type="GO" id="GO:0000981">
    <property type="term" value="F:DNA-binding transcription factor activity, RNA polymerase II-specific"/>
    <property type="evidence" value="ECO:0007669"/>
    <property type="project" value="TreeGrafter"/>
</dbReference>
<dbReference type="FunFam" id="2.60.200.10:FF:000002">
    <property type="entry name" value="Mothers against decapentaplegic homolog"/>
    <property type="match status" value="1"/>
</dbReference>
<dbReference type="InterPro" id="IPR017855">
    <property type="entry name" value="SMAD-like_dom_sf"/>
</dbReference>
<accession>A0A0X3PQ98</accession>